<feature type="domain" description="Rubrerythrin diiron-binding" evidence="1">
    <location>
        <begin position="51"/>
        <end position="157"/>
    </location>
</feature>
<evidence type="ECO:0000259" key="1">
    <source>
        <dbReference type="Pfam" id="PF02915"/>
    </source>
</evidence>
<dbReference type="CDD" id="cd00657">
    <property type="entry name" value="Ferritin_like"/>
    <property type="match status" value="1"/>
</dbReference>
<evidence type="ECO:0000313" key="2">
    <source>
        <dbReference type="EMBL" id="USN14068.1"/>
    </source>
</evidence>
<dbReference type="InterPro" id="IPR012347">
    <property type="entry name" value="Ferritin-like"/>
</dbReference>
<dbReference type="Gene3D" id="1.20.1260.10">
    <property type="match status" value="1"/>
</dbReference>
<dbReference type="SUPFAM" id="SSF47240">
    <property type="entry name" value="Ferritin-like"/>
    <property type="match status" value="1"/>
</dbReference>
<dbReference type="GO" id="GO:0046872">
    <property type="term" value="F:metal ion binding"/>
    <property type="evidence" value="ECO:0007669"/>
    <property type="project" value="InterPro"/>
</dbReference>
<dbReference type="EMBL" id="ON529852">
    <property type="protein sequence ID" value="USN14068.1"/>
    <property type="molecule type" value="Genomic_DNA"/>
</dbReference>
<protein>
    <recommendedName>
        <fullName evidence="1">Rubrerythrin diiron-binding domain-containing protein</fullName>
    </recommendedName>
</protein>
<dbReference type="InterPro" id="IPR003251">
    <property type="entry name" value="Rr_diiron-bd_dom"/>
</dbReference>
<dbReference type="Pfam" id="PF02915">
    <property type="entry name" value="Rubrerythrin"/>
    <property type="match status" value="1"/>
</dbReference>
<dbReference type="InterPro" id="IPR009078">
    <property type="entry name" value="Ferritin-like_SF"/>
</dbReference>
<sequence length="181" mass="20472">MTPEDYAFTRQWWDKLLADDARMVRWLQKLWATEHGGFEDNYQAAKRWSGGNLGVMNIFMKTGDDELRHAALLETILIGRGAWPIAETPPESTYWEDMDKGVVSLETCAAVFYMGEHLAAERFQVLLDHEGTPADIKGFLTSALPDERHHARVFRKLTTPAALADMQARHDAAVARIKGKT</sequence>
<dbReference type="GO" id="GO:0016491">
    <property type="term" value="F:oxidoreductase activity"/>
    <property type="evidence" value="ECO:0007669"/>
    <property type="project" value="InterPro"/>
</dbReference>
<reference evidence="2" key="1">
    <citation type="submission" date="2022-05" db="EMBL/GenBank/DDBJ databases">
        <authorList>
            <person name="Friedrich I."/>
            <person name="Poehlein A."/>
            <person name="Schneider D."/>
            <person name="Hertel R."/>
            <person name="Daniel R."/>
        </authorList>
    </citation>
    <scope>NUCLEOTIDE SEQUENCE</scope>
</reference>
<organism evidence="2 3">
    <name type="scientific">Brevundimonas phage vB_BpoS-Kabachok</name>
    <dbReference type="NCBI Taxonomy" id="2948600"/>
    <lineage>
        <taxon>Viruses</taxon>
        <taxon>Duplodnaviria</taxon>
        <taxon>Heunggongvirae</taxon>
        <taxon>Uroviricota</taxon>
        <taxon>Caudoviricetes</taxon>
        <taxon>Jeanschmidtviridae</taxon>
        <taxon>Marchewkavirus</taxon>
        <taxon>Marchewkavirus kabachok</taxon>
    </lineage>
</organism>
<gene>
    <name evidence="2" type="ORF">KABACHOK_02320</name>
</gene>
<evidence type="ECO:0000313" key="3">
    <source>
        <dbReference type="Proteomes" id="UP001056685"/>
    </source>
</evidence>
<dbReference type="Proteomes" id="UP001056685">
    <property type="component" value="Segment"/>
</dbReference>
<keyword evidence="3" id="KW-1185">Reference proteome</keyword>
<proteinExistence type="predicted"/>
<name>A0A9E7MPT4_9CAUD</name>
<accession>A0A9E7MPT4</accession>